<evidence type="ECO:0000313" key="3">
    <source>
        <dbReference type="EMBL" id="KAF7435611.1"/>
    </source>
</evidence>
<feature type="transmembrane region" description="Helical" evidence="2">
    <location>
        <begin position="212"/>
        <end position="231"/>
    </location>
</feature>
<keyword evidence="2" id="KW-0812">Transmembrane</keyword>
<comment type="caution">
    <text evidence="3">The sequence shown here is derived from an EMBL/GenBank/DDBJ whole genome shotgun (WGS) entry which is preliminary data.</text>
</comment>
<dbReference type="InterPro" id="IPR039715">
    <property type="entry name" value="ZCCHC10"/>
</dbReference>
<keyword evidence="2" id="KW-0472">Membrane</keyword>
<organism evidence="3 4">
    <name type="scientific">Vespula pensylvanica</name>
    <name type="common">Western yellow jacket</name>
    <name type="synonym">Wasp</name>
    <dbReference type="NCBI Taxonomy" id="30213"/>
    <lineage>
        <taxon>Eukaryota</taxon>
        <taxon>Metazoa</taxon>
        <taxon>Ecdysozoa</taxon>
        <taxon>Arthropoda</taxon>
        <taxon>Hexapoda</taxon>
        <taxon>Insecta</taxon>
        <taxon>Pterygota</taxon>
        <taxon>Neoptera</taxon>
        <taxon>Endopterygota</taxon>
        <taxon>Hymenoptera</taxon>
        <taxon>Apocrita</taxon>
        <taxon>Aculeata</taxon>
        <taxon>Vespoidea</taxon>
        <taxon>Vespidae</taxon>
        <taxon>Vespinae</taxon>
        <taxon>Vespula</taxon>
    </lineage>
</organism>
<keyword evidence="4" id="KW-1185">Reference proteome</keyword>
<reference evidence="3" key="1">
    <citation type="journal article" date="2020" name="G3 (Bethesda)">
        <title>High-Quality Assemblies for Three Invasive Social Wasps from the &lt;i&gt;Vespula&lt;/i&gt; Genus.</title>
        <authorList>
            <person name="Harrop T.W.R."/>
            <person name="Guhlin J."/>
            <person name="McLaughlin G.M."/>
            <person name="Permina E."/>
            <person name="Stockwell P."/>
            <person name="Gilligan J."/>
            <person name="Le Lec M.F."/>
            <person name="Gruber M.A.M."/>
            <person name="Quinn O."/>
            <person name="Lovegrove M."/>
            <person name="Duncan E.J."/>
            <person name="Remnant E.J."/>
            <person name="Van Eeckhoven J."/>
            <person name="Graham B."/>
            <person name="Knapp R.A."/>
            <person name="Langford K.W."/>
            <person name="Kronenberg Z."/>
            <person name="Press M.O."/>
            <person name="Eacker S.M."/>
            <person name="Wilson-Rankin E.E."/>
            <person name="Purcell J."/>
            <person name="Lester P.J."/>
            <person name="Dearden P.K."/>
        </authorList>
    </citation>
    <scope>NUCLEOTIDE SEQUENCE</scope>
    <source>
        <strain evidence="3">Volc-1</strain>
    </source>
</reference>
<dbReference type="PANTHER" id="PTHR13491">
    <property type="entry name" value="ZCCHC10 PROTEIN"/>
    <property type="match status" value="1"/>
</dbReference>
<evidence type="ECO:0000313" key="4">
    <source>
        <dbReference type="Proteomes" id="UP000600918"/>
    </source>
</evidence>
<accession>A0A834PCK5</accession>
<dbReference type="Proteomes" id="UP000600918">
    <property type="component" value="Unassembled WGS sequence"/>
</dbReference>
<dbReference type="EMBL" id="JACSDY010000002">
    <property type="protein sequence ID" value="KAF7435611.1"/>
    <property type="molecule type" value="Genomic_DNA"/>
</dbReference>
<proteinExistence type="predicted"/>
<sequence length="344" mass="37935">MGRPIIKITGWIVSFSRRGLCLIRSKDITVDKETIRIFNRSPSKNNEQRISKGAQPFSDNTLIKLKTRWLILSRTNRIDGNASFSSSSSNSGGSGSSDGGYTVLEMAKERKRMRKGVKLVAQRVARASPGFWSGEKDEDRYRIETAMVGDRERRREVGKGGREGRERRRSLCYCERISCYLPVSSSSNSSSSSSSDGAVVFHGISECGATPLLAIVVVVLLLPLLLWWWWWRHWGWRGWRTVEGSKAAAADSRPRSISASSKPDIYRPFAKHSPQVSPAVPSSTSSSFSSSSSSSSSSSCYSPCLFSTTRALSIRCNAAPSLQRGSGNFETTDKIVLTTTPKLL</sequence>
<name>A0A834PCK5_VESPE</name>
<evidence type="ECO:0000256" key="1">
    <source>
        <dbReference type="SAM" id="MobiDB-lite"/>
    </source>
</evidence>
<evidence type="ECO:0000256" key="2">
    <source>
        <dbReference type="SAM" id="Phobius"/>
    </source>
</evidence>
<dbReference type="AlphaFoldDB" id="A0A834PCK5"/>
<keyword evidence="2" id="KW-1133">Transmembrane helix</keyword>
<gene>
    <name evidence="3" type="ORF">H0235_003802</name>
</gene>
<dbReference type="PANTHER" id="PTHR13491:SF0">
    <property type="entry name" value="ZINC FINGER CCHC DOMAIN-CONTAINING PROTEIN 10"/>
    <property type="match status" value="1"/>
</dbReference>
<protein>
    <submittedName>
        <fullName evidence="3">Uncharacterized protein</fullName>
    </submittedName>
</protein>
<feature type="region of interest" description="Disordered" evidence="1">
    <location>
        <begin position="81"/>
        <end position="101"/>
    </location>
</feature>